<protein>
    <recommendedName>
        <fullName evidence="3">Autotransporter domain-containing protein</fullName>
    </recommendedName>
</protein>
<evidence type="ECO:0000256" key="2">
    <source>
        <dbReference type="SAM" id="MobiDB-lite"/>
    </source>
</evidence>
<feature type="region of interest" description="Disordered" evidence="2">
    <location>
        <begin position="553"/>
        <end position="579"/>
    </location>
</feature>
<sequence>MARRDQGAARVEYSKTALLLTSTLLASGITIGATPISAQTATNTFTRVIDGDVVTGQTLSVSGNGDGAFEVMSGATTVDGEGATFSGFQTEGGAGSGGGAGLGGVFFVNTGAALTVRDANFVGNNVVGGAGGGGGSIDVKNAALAIGDKTSAGASNLVTGYTSSVTQTSGGFVLNSVEFGGDPIFAITDGATFGAAVDSSGTTVTDAVSGVTSTGFSFANGLNINDFVTTSAYASDETTASNTNSIYAQSPTLFSTEYLSTSASSGFSVGQEVVGSGVPAGTKITAVNRDGSGNVTSIEVNQAVTLGDLDGFNIYSPPILTGATYAETGSTLNYGANGVPTTLEAGMKVTGTAALDAAGITVTAVDRSTGTVTLSSSLPSGTLSFDASKPGSEVGSNTIFAPSSNTGLAVGDQVFGTGIPAGTTVTAIDGDRVTLSQPVTTAVDFLYSDNVTVSGNTATIKSGVGDIEVGQVVEGTGVPTGTTVTAVNPVTGEVTLSNAITGNPTSIRFISDSAFGGGMNGRDVTSIAATGTSGNDGRNAYFTEGDGTDGQNGLAGANATNGTGGIGGEGGDGSDGLPTNPALVRDVAFKTTEIALAIAEAVSNGVPDPYPDVATAAANAAAAAAHGIELGLITADLIAWQLDAEKGLTGVGGDGGDGGDGGNGSEFFGGGSGGAGGAFGEAALNALGNGVGGAGGSGGAGGFGGGGGAGGQPGAGTPTSAAGEGGDGGFGAGAGSTVFADGSTKAGEGGSGFGGAIFVRSGGTLILAGEMQFAGNTARGGSSADAAGGASGDGVGSDLFMMRGSNVTLSPDAGGEIVFGGTIGDDSQASYEGAQFAEGDGASLTINGEGKVRFDNYNTYTGSTVLQSGTLQAVDSVGVHSMSRVEFDGADSASLSELSVPVFLSSGEFTRWVGSESDQVMWTGSGGFAATSAGLTVDLGRNVGGNQALVWNQAGFVPQGSSLVLGALTAEGTVTLANDISHNDTVAGEVQVYLVDNINSSADKSVLEGDITAGKLSFDANAGTAQVDVAGALTVRELAVDGGTVDTTAGGTLADDAALNIATGATFVAGTADTVGVVINDGTYDVNAAQTVASLTNRGLTDLDAALTAGAGGVDNASGATLEQNADITSAGSVTNNGTLTVTGDRRIETTGASAGFTGAGGTTVAAATDGLTVDQLGDTTYSGVISGLGDVTKEGSGTLTITGASTYTGGTTVSEGTLDTTGGGTLADIGKIDVSTGATFVAGTADTVGVVTNDGTYDVNAAQTVASLTNRGLTDLDAALTAGAGGVDNASGATLEQNADITSAGSVTNNGTLTVTGDRRIETTGASAGFTGAGGTTVAAATDGLTVDQLGDTTYSGVISGLGDVTKEGSGTLTITGASTYTGGTTVSEGTLDTTGGGTLADTGAIDVSTGATFVAGTADTVGVVTNDGTYDVNAAQTVASLTNRGLTDLDAALTAGAGGVNNVSGATLEQNADITSAGTVTNNGTLTVTGDRRIETTGASAGFTGAGGTTVAAATDGLTVDQLGDTTYSGVISGLGDVTKEGSGTLTITGASTYTGGTTVSEGTLDTTGGGTLADIGKIDVATGATFVAGTADTVGVVTNDGTYDVNAAQTVASLTNRGLTDLDAALTAGAGGVDNASGATLEQNADITSAGSVTNNGTLTVTGDRRIETTGASAGFTGAGGTTVAAATDALTVDQLGDTTYSGVISGLGDVTKEGSGTLTITGASTYTGGTTVSEGTLDTTGGGTLADTGKIDVATGATFVAGTADTVGVVTNDGTYDVNAAQTVASLTNRGLTDLDAALAAGAGGVDNASGATLEQNADITSAGSVTNNGTLTVTGDRRIETTGASAGFTGAGGTTVAAATDGLTVDQLGDTTYSGVISGLGDVIKEGSGTLTITGASTYTGGTTVSEGTLDTTGGGTLADTGKIDVSTGATFVAGTADTVGVVTNDGTYDVNAAQTVASLTNRGLTDLDAALTAGAGGVDNASGATLEQNADITSAGSVTNNGTLTVTGDRRIETTGASAGFTGAGGTTVAAATDALTVDQLGDTTYAGSITGLGSFTKVGSGTLTFGGSIGAITVTDITAIGGGLTLAQGGVLSSQTDLVLDDTVFTILTGAQTLDSVQGDGQMVLNGSDLTLTEGGSFTGAISGAGTLTLDGTLDYTGVMSGDMLALDTNFVIETGSAAIFREAAVTDGVITIFGPTDTVSAGGLQLGEDLTVTGDSQLVLYGALDAALPTLSAASVLLDGTDVVLAGQGYVDAGTTTVQNGATVAPGYSPGTLQFSGDVDFSNGGEADMEIAGTTPGTEHDQIIIGGRLTLGGTSVLNIETIDGYVPVQGDAYQLLRFDPELRTGMFSTITNTSDSNFVYVNTTGVLTSLGSSLGDADEQLLTMVSETDHGRHDEIASVVEQLADGGDTGNGVIAAGGGNLIPMLAAADASERVAIFSRFTPEGYGGAFEYAMRSLLATTPLFEGVPDTGEAGAWATLQADGRSLGSDSSTTMSDYDLSYVITGVRGGYRTDMVTLGFGVQTVSGDFDVDSGLSGDGSGTQFQLGARFTGLEGGLTPYITFESGSHDLDGSRNALTSTTNFDDVDSEAQLVRVGASYAADLGGGILEIDASAMAGRVGKLSFSETGGSLPDRLTVEVPEQSVTGLSLGVTYGYQLAPQLVLSGGVEVDHVSGLNDYTVRGRSGGEDVTFETEVPGIDATQGMLSVGLGFEAAPGVNLNLTGYAGGAFGGDTNSGASLGLSVQF</sequence>
<dbReference type="InterPro" id="IPR051551">
    <property type="entry name" value="Autotransporter_adhesion"/>
</dbReference>
<gene>
    <name evidence="4" type="ORF">CBW24_07095</name>
</gene>
<dbReference type="PROSITE" id="PS51208">
    <property type="entry name" value="AUTOTRANSPORTER"/>
    <property type="match status" value="1"/>
</dbReference>
<dbReference type="Proteomes" id="UP000219050">
    <property type="component" value="Chromosome"/>
</dbReference>
<keyword evidence="5" id="KW-1185">Reference proteome</keyword>
<dbReference type="SUPFAM" id="SSF51126">
    <property type="entry name" value="Pectin lyase-like"/>
    <property type="match status" value="4"/>
</dbReference>
<feature type="domain" description="Autotransporter" evidence="3">
    <location>
        <begin position="2475"/>
        <end position="2751"/>
    </location>
</feature>
<evidence type="ECO:0000313" key="4">
    <source>
        <dbReference type="EMBL" id="ATI41786.1"/>
    </source>
</evidence>
<dbReference type="SUPFAM" id="SSF103515">
    <property type="entry name" value="Autotransporter"/>
    <property type="match status" value="1"/>
</dbReference>
<evidence type="ECO:0000313" key="5">
    <source>
        <dbReference type="Proteomes" id="UP000219050"/>
    </source>
</evidence>
<evidence type="ECO:0000256" key="1">
    <source>
        <dbReference type="ARBA" id="ARBA00022729"/>
    </source>
</evidence>
<dbReference type="InterPro" id="IPR036709">
    <property type="entry name" value="Autotransporte_beta_dom_sf"/>
</dbReference>
<proteinExistence type="predicted"/>
<name>A0A291LYH3_9RHOB</name>
<evidence type="ECO:0000259" key="3">
    <source>
        <dbReference type="PROSITE" id="PS51208"/>
    </source>
</evidence>
<dbReference type="InterPro" id="IPR012332">
    <property type="entry name" value="Autotransporter_pectin_lyase_C"/>
</dbReference>
<dbReference type="InterPro" id="IPR005546">
    <property type="entry name" value="Autotransporte_beta"/>
</dbReference>
<organism evidence="4 5">
    <name type="scientific">Pacificitalea manganoxidans</name>
    <dbReference type="NCBI Taxonomy" id="1411902"/>
    <lineage>
        <taxon>Bacteria</taxon>
        <taxon>Pseudomonadati</taxon>
        <taxon>Pseudomonadota</taxon>
        <taxon>Alphaproteobacteria</taxon>
        <taxon>Rhodobacterales</taxon>
        <taxon>Paracoccaceae</taxon>
        <taxon>Pacificitalea</taxon>
    </lineage>
</organism>
<keyword evidence="1" id="KW-0732">Signal</keyword>
<feature type="compositionally biased region" description="Gly residues" evidence="2">
    <location>
        <begin position="562"/>
        <end position="574"/>
    </location>
</feature>
<feature type="region of interest" description="Disordered" evidence="2">
    <location>
        <begin position="708"/>
        <end position="728"/>
    </location>
</feature>
<dbReference type="Pfam" id="PF12951">
    <property type="entry name" value="PATR"/>
    <property type="match status" value="6"/>
</dbReference>
<dbReference type="PANTHER" id="PTHR35037:SF3">
    <property type="entry name" value="C-TERMINAL REGION OF AIDA-LIKE PROTEIN"/>
    <property type="match status" value="1"/>
</dbReference>
<reference evidence="4 5" key="1">
    <citation type="submission" date="2017-05" db="EMBL/GenBank/DDBJ databases">
        <title>Comparative genomic and metabolic analysis of manganese-oxidizing mechanisms in Celeribater manganoxidans DY25T: its adaption to the environment of polymetallic nodule.</title>
        <authorList>
            <person name="Wang X."/>
        </authorList>
    </citation>
    <scope>NUCLEOTIDE SEQUENCE [LARGE SCALE GENOMIC DNA]</scope>
    <source>
        <strain evidence="4 5">DY25</strain>
    </source>
</reference>
<dbReference type="InterPro" id="IPR011050">
    <property type="entry name" value="Pectin_lyase_fold/virulence"/>
</dbReference>
<dbReference type="KEGG" id="cmag:CBW24_07095"/>
<dbReference type="InterPro" id="IPR013425">
    <property type="entry name" value="Autotrns_rpt"/>
</dbReference>
<dbReference type="EMBL" id="CP021404">
    <property type="protein sequence ID" value="ATI41786.1"/>
    <property type="molecule type" value="Genomic_DNA"/>
</dbReference>
<dbReference type="NCBIfam" id="TIGR02601">
    <property type="entry name" value="autotrns_rpt"/>
    <property type="match status" value="6"/>
</dbReference>
<dbReference type="PANTHER" id="PTHR35037">
    <property type="entry name" value="C-TERMINAL REGION OF AIDA-LIKE PROTEIN"/>
    <property type="match status" value="1"/>
</dbReference>
<accession>A0A291LYH3</accession>
<dbReference type="Gene3D" id="2.160.20.20">
    <property type="match status" value="3"/>
</dbReference>